<comment type="caution">
    <text evidence="1">The sequence shown here is derived from an EMBL/GenBank/DDBJ whole genome shotgun (WGS) entry which is preliminary data.</text>
</comment>
<protein>
    <submittedName>
        <fullName evidence="1">Proline dehydrogenase</fullName>
    </submittedName>
</protein>
<reference evidence="1 2" key="1">
    <citation type="journal article" date="2014" name="PLoS Genet.">
        <title>Phylogenetically driven sequencing of extremely halophilic archaea reveals strategies for static and dynamic osmo-response.</title>
        <authorList>
            <person name="Becker E.A."/>
            <person name="Seitzer P.M."/>
            <person name="Tritt A."/>
            <person name="Larsen D."/>
            <person name="Krusor M."/>
            <person name="Yao A.I."/>
            <person name="Wu D."/>
            <person name="Madern D."/>
            <person name="Eisen J.A."/>
            <person name="Darling A.E."/>
            <person name="Facciotti M.T."/>
        </authorList>
    </citation>
    <scope>NUCLEOTIDE SEQUENCE [LARGE SCALE GENOMIC DNA]</scope>
    <source>
        <strain evidence="1 2">DSM 10284</strain>
    </source>
</reference>
<keyword evidence="2" id="KW-1185">Reference proteome</keyword>
<evidence type="ECO:0000313" key="2">
    <source>
        <dbReference type="Proteomes" id="UP000011509"/>
    </source>
</evidence>
<dbReference type="EMBL" id="AOJL01000035">
    <property type="protein sequence ID" value="ELZ47324.1"/>
    <property type="molecule type" value="Genomic_DNA"/>
</dbReference>
<dbReference type="AlphaFoldDB" id="M0ELN8"/>
<accession>M0ELN8</accession>
<gene>
    <name evidence="1" type="ORF">C464_08990</name>
</gene>
<organism evidence="1 2">
    <name type="scientific">Halorubrum coriense DSM 10284</name>
    <dbReference type="NCBI Taxonomy" id="1227466"/>
    <lineage>
        <taxon>Archaea</taxon>
        <taxon>Methanobacteriati</taxon>
        <taxon>Methanobacteriota</taxon>
        <taxon>Stenosarchaea group</taxon>
        <taxon>Halobacteria</taxon>
        <taxon>Halobacteriales</taxon>
        <taxon>Haloferacaceae</taxon>
        <taxon>Halorubrum</taxon>
    </lineage>
</organism>
<proteinExistence type="predicted"/>
<dbReference type="STRING" id="1227466.C464_08990"/>
<dbReference type="Proteomes" id="UP000011509">
    <property type="component" value="Unassembled WGS sequence"/>
</dbReference>
<feature type="non-terminal residue" evidence="1">
    <location>
        <position position="33"/>
    </location>
</feature>
<sequence>MIPPIASNFVAGETPEAALAHVEALSLIHISDG</sequence>
<name>M0ELN8_9EURY</name>
<evidence type="ECO:0000313" key="1">
    <source>
        <dbReference type="EMBL" id="ELZ47324.1"/>
    </source>
</evidence>